<evidence type="ECO:0000313" key="3">
    <source>
        <dbReference type="Proteomes" id="UP000663828"/>
    </source>
</evidence>
<dbReference type="AlphaFoldDB" id="A0A815KKT7"/>
<protein>
    <submittedName>
        <fullName evidence="2">Uncharacterized protein</fullName>
    </submittedName>
</protein>
<feature type="region of interest" description="Disordered" evidence="1">
    <location>
        <begin position="178"/>
        <end position="260"/>
    </location>
</feature>
<feature type="compositionally biased region" description="Polar residues" evidence="1">
    <location>
        <begin position="59"/>
        <end position="69"/>
    </location>
</feature>
<keyword evidence="3" id="KW-1185">Reference proteome</keyword>
<feature type="region of interest" description="Disordered" evidence="1">
    <location>
        <begin position="22"/>
        <end position="69"/>
    </location>
</feature>
<dbReference type="Proteomes" id="UP000663828">
    <property type="component" value="Unassembled WGS sequence"/>
</dbReference>
<proteinExistence type="predicted"/>
<feature type="compositionally biased region" description="Polar residues" evidence="1">
    <location>
        <begin position="178"/>
        <end position="194"/>
    </location>
</feature>
<feature type="compositionally biased region" description="Low complexity" evidence="1">
    <location>
        <begin position="203"/>
        <end position="225"/>
    </location>
</feature>
<dbReference type="EMBL" id="CAJNOR010003235">
    <property type="protein sequence ID" value="CAF1392398.1"/>
    <property type="molecule type" value="Genomic_DNA"/>
</dbReference>
<sequence>MATNISRNDPVVVDRLALSRAQHLKSRTSRQQSISDDEDDSISDWSQSDLECSPVSDIDSASNLNEPTDCNSYRVPFDDVDDSFDEKLPTAEPKIPVNGIRLNDTPLPIINSSMTSTHMSFSSDTDKVKQPEQSLSVTDKKPPLQFRKALQTPLLPARRMQTKQVSLRHLTPNSHILSQITNAPYNRKTISPSPSRLYLRRGTTSTSTSANTHSTKESNSSTHSSIQSGSDERPPPTASTTASSQQRPAAASPNFSHSSTNNNVISRIYEVKKLYVDDSDYGRLSDVTAIKNVPGRSRQKWGTIVHPPFPLGYQHSTPEQVSQVVERLTSPVRCRDRHPPAPTPSKRYLSVEETEALISRLTKVKTLRSPDQYWPVPSQTRSVKNLSNTLKENNNWKGVGISA</sequence>
<organism evidence="2 3">
    <name type="scientific">Adineta ricciae</name>
    <name type="common">Rotifer</name>
    <dbReference type="NCBI Taxonomy" id="249248"/>
    <lineage>
        <taxon>Eukaryota</taxon>
        <taxon>Metazoa</taxon>
        <taxon>Spiralia</taxon>
        <taxon>Gnathifera</taxon>
        <taxon>Rotifera</taxon>
        <taxon>Eurotatoria</taxon>
        <taxon>Bdelloidea</taxon>
        <taxon>Adinetida</taxon>
        <taxon>Adinetidae</taxon>
        <taxon>Adineta</taxon>
    </lineage>
</organism>
<comment type="caution">
    <text evidence="2">The sequence shown here is derived from an EMBL/GenBank/DDBJ whole genome shotgun (WGS) entry which is preliminary data.</text>
</comment>
<accession>A0A815KKT7</accession>
<evidence type="ECO:0000256" key="1">
    <source>
        <dbReference type="SAM" id="MobiDB-lite"/>
    </source>
</evidence>
<gene>
    <name evidence="2" type="ORF">XAT740_LOCUS33677</name>
</gene>
<evidence type="ECO:0000313" key="2">
    <source>
        <dbReference type="EMBL" id="CAF1392398.1"/>
    </source>
</evidence>
<name>A0A815KKT7_ADIRI</name>
<feature type="compositionally biased region" description="Low complexity" evidence="1">
    <location>
        <begin position="238"/>
        <end position="253"/>
    </location>
</feature>
<feature type="region of interest" description="Disordered" evidence="1">
    <location>
        <begin position="117"/>
        <end position="137"/>
    </location>
</feature>
<reference evidence="2" key="1">
    <citation type="submission" date="2021-02" db="EMBL/GenBank/DDBJ databases">
        <authorList>
            <person name="Nowell W R."/>
        </authorList>
    </citation>
    <scope>NUCLEOTIDE SEQUENCE</scope>
</reference>